<evidence type="ECO:0000313" key="10">
    <source>
        <dbReference type="EMBL" id="KAH6827723.1"/>
    </source>
</evidence>
<keyword evidence="11" id="KW-1185">Reference proteome</keyword>
<comment type="subcellular location">
    <subcellularLocation>
        <location evidence="1 8">Cell membrane</location>
        <topology evidence="1 8">Multi-pass membrane protein</topology>
    </subcellularLocation>
</comment>
<evidence type="ECO:0000256" key="8">
    <source>
        <dbReference type="RuleBase" id="RU361233"/>
    </source>
</evidence>
<dbReference type="PANTHER" id="PTHR32021">
    <property type="entry name" value="CASP-LIKE PROTEIN 5B3"/>
    <property type="match status" value="1"/>
</dbReference>
<feature type="transmembrane region" description="Helical" evidence="8">
    <location>
        <begin position="39"/>
        <end position="59"/>
    </location>
</feature>
<keyword evidence="6 8" id="KW-1133">Transmembrane helix</keyword>
<evidence type="ECO:0000256" key="3">
    <source>
        <dbReference type="ARBA" id="ARBA00011489"/>
    </source>
</evidence>
<comment type="caution">
    <text evidence="8">Lacks conserved residue(s) required for the propagation of feature annotation.</text>
</comment>
<dbReference type="Pfam" id="PF04535">
    <property type="entry name" value="CASP_dom"/>
    <property type="match status" value="1"/>
</dbReference>
<accession>A0AAD4P5J1</accession>
<dbReference type="GO" id="GO:0005886">
    <property type="term" value="C:plasma membrane"/>
    <property type="evidence" value="ECO:0007669"/>
    <property type="project" value="UniProtKB-SubCell"/>
</dbReference>
<evidence type="ECO:0000256" key="4">
    <source>
        <dbReference type="ARBA" id="ARBA00022475"/>
    </source>
</evidence>
<dbReference type="InterPro" id="IPR006702">
    <property type="entry name" value="CASP_dom"/>
</dbReference>
<name>A0AAD4P5J1_PERFH</name>
<comment type="caution">
    <text evidence="10">The sequence shown here is derived from an EMBL/GenBank/DDBJ whole genome shotgun (WGS) entry which is preliminary data.</text>
</comment>
<comment type="similarity">
    <text evidence="2 8">Belongs to the Casparian strip membrane proteins (CASP) family.</text>
</comment>
<evidence type="ECO:0000259" key="9">
    <source>
        <dbReference type="Pfam" id="PF04535"/>
    </source>
</evidence>
<evidence type="ECO:0000313" key="11">
    <source>
        <dbReference type="Proteomes" id="UP001190926"/>
    </source>
</evidence>
<organism evidence="10 11">
    <name type="scientific">Perilla frutescens var. hirtella</name>
    <name type="common">Perilla citriodora</name>
    <name type="synonym">Perilla setoyensis</name>
    <dbReference type="NCBI Taxonomy" id="608512"/>
    <lineage>
        <taxon>Eukaryota</taxon>
        <taxon>Viridiplantae</taxon>
        <taxon>Streptophyta</taxon>
        <taxon>Embryophyta</taxon>
        <taxon>Tracheophyta</taxon>
        <taxon>Spermatophyta</taxon>
        <taxon>Magnoliopsida</taxon>
        <taxon>eudicotyledons</taxon>
        <taxon>Gunneridae</taxon>
        <taxon>Pentapetalae</taxon>
        <taxon>asterids</taxon>
        <taxon>lamiids</taxon>
        <taxon>Lamiales</taxon>
        <taxon>Lamiaceae</taxon>
        <taxon>Nepetoideae</taxon>
        <taxon>Elsholtzieae</taxon>
        <taxon>Perilla</taxon>
    </lineage>
</organism>
<reference evidence="10 11" key="1">
    <citation type="journal article" date="2021" name="Nat. Commun.">
        <title>Incipient diploidization of the medicinal plant Perilla within 10,000 years.</title>
        <authorList>
            <person name="Zhang Y."/>
            <person name="Shen Q."/>
            <person name="Leng L."/>
            <person name="Zhang D."/>
            <person name="Chen S."/>
            <person name="Shi Y."/>
            <person name="Ning Z."/>
            <person name="Chen S."/>
        </authorList>
    </citation>
    <scope>NUCLEOTIDE SEQUENCE [LARGE SCALE GENOMIC DNA]</scope>
    <source>
        <strain evidence="11">cv. PC099</strain>
    </source>
</reference>
<evidence type="ECO:0000256" key="1">
    <source>
        <dbReference type="ARBA" id="ARBA00004651"/>
    </source>
</evidence>
<feature type="transmembrane region" description="Helical" evidence="8">
    <location>
        <begin position="80"/>
        <end position="105"/>
    </location>
</feature>
<protein>
    <recommendedName>
        <fullName evidence="8">CASP-like protein</fullName>
    </recommendedName>
</protein>
<keyword evidence="7 8" id="KW-0472">Membrane</keyword>
<evidence type="ECO:0000256" key="7">
    <source>
        <dbReference type="ARBA" id="ARBA00023136"/>
    </source>
</evidence>
<comment type="subunit">
    <text evidence="3 8">Homodimer and heterodimers.</text>
</comment>
<sequence length="106" mass="11574">MGLLVLWSFGHACFDIYALRVNMDLYTLINVRVTVVGDWVIATLSLAAACSSAGVIVLFSRDTVMCSSDDNEFACSVIQMSVLFAFMSWSLIAVSSYLMLCLLATL</sequence>
<evidence type="ECO:0000256" key="6">
    <source>
        <dbReference type="ARBA" id="ARBA00022989"/>
    </source>
</evidence>
<evidence type="ECO:0000256" key="5">
    <source>
        <dbReference type="ARBA" id="ARBA00022692"/>
    </source>
</evidence>
<keyword evidence="4 8" id="KW-1003">Cell membrane</keyword>
<dbReference type="AlphaFoldDB" id="A0AAD4P5J1"/>
<dbReference type="Proteomes" id="UP001190926">
    <property type="component" value="Unassembled WGS sequence"/>
</dbReference>
<gene>
    <name evidence="10" type="ORF">C2S53_015691</name>
</gene>
<proteinExistence type="inferred from homology"/>
<dbReference type="PANTHER" id="PTHR32021:SF24">
    <property type="entry name" value="CASP-LIKE PROTEIN"/>
    <property type="match status" value="1"/>
</dbReference>
<evidence type="ECO:0000256" key="2">
    <source>
        <dbReference type="ARBA" id="ARBA00007651"/>
    </source>
</evidence>
<dbReference type="InterPro" id="IPR045009">
    <property type="entry name" value="CASPL-5"/>
</dbReference>
<dbReference type="EMBL" id="SDAM02000142">
    <property type="protein sequence ID" value="KAH6827723.1"/>
    <property type="molecule type" value="Genomic_DNA"/>
</dbReference>
<feature type="domain" description="Casparian strip membrane protein" evidence="9">
    <location>
        <begin position="2"/>
        <end position="90"/>
    </location>
</feature>
<keyword evidence="5 8" id="KW-0812">Transmembrane</keyword>